<dbReference type="GO" id="GO:0000160">
    <property type="term" value="P:phosphorelay signal transduction system"/>
    <property type="evidence" value="ECO:0007669"/>
    <property type="project" value="InterPro"/>
</dbReference>
<dbReference type="EMBL" id="ABQC02000002">
    <property type="protein sequence ID" value="EDY97449.1"/>
    <property type="molecule type" value="Genomic_DNA"/>
</dbReference>
<reference evidence="5 6" key="1">
    <citation type="submission" date="2008-08" db="EMBL/GenBank/DDBJ databases">
        <title>Draft genome sequence of Bacteroides plebeius (DSM 17135).</title>
        <authorList>
            <person name="Sudarsanam P."/>
            <person name="Ley R."/>
            <person name="Guruge J."/>
            <person name="Turnbaugh P.J."/>
            <person name="Mahowald M."/>
            <person name="Liep D."/>
            <person name="Gordon J."/>
        </authorList>
    </citation>
    <scope>NUCLEOTIDE SEQUENCE [LARGE SCALE GENOMIC DNA]</scope>
    <source>
        <strain evidence="6">DSM 17135 / JCM 12973 / M2</strain>
    </source>
</reference>
<name>B5CU49_PHOPM</name>
<sequence>MFLTSRFLWLNLLLKNIVMTKRTSWFLSVAATVIVLMGGGYAALRHSRTQVHTLINQSLQEAERLHYNDRLNAFSRNPRIYVDPALKAYLFAPVSSREIKSYTLQTTEGKTTYLFKDSIPEEKARKLLNEYLLADIQPVKVEEVNRLFQEQLEQRHVSGTAGVFYSDKSARTHTRAGILPTPSAYKTPVCWLDLTHSLQLQGWADYDWLTLLRHIHAGFYGLLCLLLAATGIQVCLYLKKRQNKPEKGLSIDLKQQILLIDGMQCAISSLDLQLLYLLWEKKGECVNREDLKTACWPHDPQADEKLDAHIQTIRKVLQDFPDYRISTARGRGYYLTAASS</sequence>
<evidence type="ECO:0000259" key="4">
    <source>
        <dbReference type="PROSITE" id="PS51755"/>
    </source>
</evidence>
<accession>B5CU49</accession>
<dbReference type="SUPFAM" id="SSF46894">
    <property type="entry name" value="C-terminal effector domain of the bipartite response regulators"/>
    <property type="match status" value="1"/>
</dbReference>
<evidence type="ECO:0000313" key="6">
    <source>
        <dbReference type="Proteomes" id="UP000003452"/>
    </source>
</evidence>
<evidence type="ECO:0000256" key="2">
    <source>
        <dbReference type="PROSITE-ProRule" id="PRU01091"/>
    </source>
</evidence>
<comment type="caution">
    <text evidence="5">The sequence shown here is derived from an EMBL/GenBank/DDBJ whole genome shotgun (WGS) entry which is preliminary data.</text>
</comment>
<keyword evidence="3" id="KW-0472">Membrane</keyword>
<keyword evidence="3" id="KW-0812">Transmembrane</keyword>
<dbReference type="InterPro" id="IPR001867">
    <property type="entry name" value="OmpR/PhoB-type_DNA-bd"/>
</dbReference>
<reference evidence="5 6" key="2">
    <citation type="submission" date="2008-08" db="EMBL/GenBank/DDBJ databases">
        <authorList>
            <person name="Fulton L."/>
            <person name="Clifton S."/>
            <person name="Fulton B."/>
            <person name="Xu J."/>
            <person name="Minx P."/>
            <person name="Pepin K.H."/>
            <person name="Johnson M."/>
            <person name="Thiruvilangam P."/>
            <person name="Bhonagiri V."/>
            <person name="Nash W.E."/>
            <person name="Mardis E.R."/>
            <person name="Wilson R.K."/>
        </authorList>
    </citation>
    <scope>NUCLEOTIDE SEQUENCE [LARGE SCALE GENOMIC DNA]</scope>
    <source>
        <strain evidence="6">DSM 17135 / JCM 12973 / M2</strain>
    </source>
</reference>
<dbReference type="eggNOG" id="COG3710">
    <property type="taxonomic scope" value="Bacteria"/>
</dbReference>
<dbReference type="Pfam" id="PF00486">
    <property type="entry name" value="Trans_reg_C"/>
    <property type="match status" value="1"/>
</dbReference>
<dbReference type="Proteomes" id="UP000003452">
    <property type="component" value="Unassembled WGS sequence"/>
</dbReference>
<keyword evidence="3" id="KW-1133">Transmembrane helix</keyword>
<keyword evidence="1 2" id="KW-0238">DNA-binding</keyword>
<feature type="transmembrane region" description="Helical" evidence="3">
    <location>
        <begin position="219"/>
        <end position="238"/>
    </location>
</feature>
<dbReference type="Gene3D" id="1.10.10.10">
    <property type="entry name" value="Winged helix-like DNA-binding domain superfamily/Winged helix DNA-binding domain"/>
    <property type="match status" value="1"/>
</dbReference>
<dbReference type="GO" id="GO:0003677">
    <property type="term" value="F:DNA binding"/>
    <property type="evidence" value="ECO:0007669"/>
    <property type="project" value="UniProtKB-UniRule"/>
</dbReference>
<dbReference type="GO" id="GO:0006355">
    <property type="term" value="P:regulation of DNA-templated transcription"/>
    <property type="evidence" value="ECO:0007669"/>
    <property type="project" value="InterPro"/>
</dbReference>
<evidence type="ECO:0000256" key="1">
    <source>
        <dbReference type="ARBA" id="ARBA00023125"/>
    </source>
</evidence>
<dbReference type="InterPro" id="IPR036388">
    <property type="entry name" value="WH-like_DNA-bd_sf"/>
</dbReference>
<organism evidence="5 6">
    <name type="scientific">Phocaeicola plebeius (strain DSM 17135 / JCM 12973 / CCUG 54634 / M2)</name>
    <name type="common">Bacteroides plebeius</name>
    <dbReference type="NCBI Taxonomy" id="484018"/>
    <lineage>
        <taxon>Bacteria</taxon>
        <taxon>Pseudomonadati</taxon>
        <taxon>Bacteroidota</taxon>
        <taxon>Bacteroidia</taxon>
        <taxon>Bacteroidales</taxon>
        <taxon>Bacteroidaceae</taxon>
        <taxon>Phocaeicola</taxon>
    </lineage>
</organism>
<protein>
    <submittedName>
        <fullName evidence="5">Transcriptional regulatory protein, C-terminal domain protein</fullName>
    </submittedName>
</protein>
<feature type="DNA-binding region" description="OmpR/PhoB-type" evidence="2">
    <location>
        <begin position="238"/>
        <end position="337"/>
    </location>
</feature>
<feature type="domain" description="OmpR/PhoB-type" evidence="4">
    <location>
        <begin position="238"/>
        <end position="337"/>
    </location>
</feature>
<proteinExistence type="predicted"/>
<dbReference type="SMART" id="SM00862">
    <property type="entry name" value="Trans_reg_C"/>
    <property type="match status" value="1"/>
</dbReference>
<dbReference type="InterPro" id="IPR016032">
    <property type="entry name" value="Sig_transdc_resp-reg_C-effctor"/>
</dbReference>
<dbReference type="AlphaFoldDB" id="B5CU49"/>
<gene>
    <name evidence="5" type="ORF">BACPLE_00239</name>
</gene>
<evidence type="ECO:0000256" key="3">
    <source>
        <dbReference type="SAM" id="Phobius"/>
    </source>
</evidence>
<dbReference type="PROSITE" id="PS51755">
    <property type="entry name" value="OMPR_PHOB"/>
    <property type="match status" value="1"/>
</dbReference>
<evidence type="ECO:0000313" key="5">
    <source>
        <dbReference type="EMBL" id="EDY97449.1"/>
    </source>
</evidence>
<dbReference type="HOGENOM" id="CLU_072258_0_0_10"/>